<evidence type="ECO:0000256" key="9">
    <source>
        <dbReference type="RuleBase" id="RU366005"/>
    </source>
</evidence>
<accession>A0A026WTX0</accession>
<dbReference type="AlphaFoldDB" id="A0A026WTX0"/>
<feature type="active site" evidence="7">
    <location>
        <position position="306"/>
    </location>
</feature>
<comment type="similarity">
    <text evidence="9">Belongs to the peptidase M48A family.</text>
</comment>
<keyword evidence="2 8" id="KW-0479">Metal-binding</keyword>
<gene>
    <name evidence="12" type="ORF">X777_00353</name>
</gene>
<dbReference type="InterPro" id="IPR027057">
    <property type="entry name" value="CAXX_Prtase_1"/>
</dbReference>
<feature type="transmembrane region" description="Helical" evidence="9">
    <location>
        <begin position="12"/>
        <end position="30"/>
    </location>
</feature>
<proteinExistence type="inferred from homology"/>
<dbReference type="Proteomes" id="UP000053097">
    <property type="component" value="Unassembled WGS sequence"/>
</dbReference>
<feature type="domain" description="CAAX prenyl protease 1 N-terminal" evidence="11">
    <location>
        <begin position="34"/>
        <end position="218"/>
    </location>
</feature>
<dbReference type="FunFam" id="3.30.2010.10:FF:000003">
    <property type="entry name" value="CAAX prenyl protease"/>
    <property type="match status" value="1"/>
</dbReference>
<dbReference type="CDD" id="cd07343">
    <property type="entry name" value="M48A_Zmpste24p_like"/>
    <property type="match status" value="1"/>
</dbReference>
<dbReference type="Gene3D" id="3.30.2010.10">
    <property type="entry name" value="Metalloproteases ('zincins'), catalytic domain"/>
    <property type="match status" value="1"/>
</dbReference>
<evidence type="ECO:0000256" key="1">
    <source>
        <dbReference type="ARBA" id="ARBA00022670"/>
    </source>
</evidence>
<feature type="active site" description="Proton donor" evidence="7">
    <location>
        <position position="389"/>
    </location>
</feature>
<feature type="binding site" evidence="8">
    <location>
        <position position="385"/>
    </location>
    <ligand>
        <name>Zn(2+)</name>
        <dbReference type="ChEBI" id="CHEBI:29105"/>
        <note>catalytic</note>
    </ligand>
</feature>
<keyword evidence="9" id="KW-1133">Transmembrane helix</keyword>
<protein>
    <recommendedName>
        <fullName evidence="9">CAAX prenyl protease</fullName>
        <ecNumber evidence="9">3.4.24.84</ecNumber>
    </recommendedName>
</protein>
<dbReference type="InterPro" id="IPR001915">
    <property type="entry name" value="Peptidase_M48"/>
</dbReference>
<dbReference type="OMA" id="FVIEEKF"/>
<comment type="function">
    <text evidence="9">Proteolytically removes the C-terminal three residues of farnesylated proteins.</text>
</comment>
<dbReference type="OrthoDB" id="360839at2759"/>
<dbReference type="EMBL" id="KK107105">
    <property type="protein sequence ID" value="EZA59510.1"/>
    <property type="molecule type" value="Genomic_DNA"/>
</dbReference>
<evidence type="ECO:0000256" key="3">
    <source>
        <dbReference type="ARBA" id="ARBA00022801"/>
    </source>
</evidence>
<keyword evidence="9" id="KW-0256">Endoplasmic reticulum</keyword>
<dbReference type="GO" id="GO:0071586">
    <property type="term" value="P:CAAX-box protein processing"/>
    <property type="evidence" value="ECO:0007669"/>
    <property type="project" value="UniProtKB-UniRule"/>
</dbReference>
<keyword evidence="9" id="KW-0472">Membrane</keyword>
<keyword evidence="4 8" id="KW-0862">Zinc</keyword>
<keyword evidence="5 9" id="KW-0482">Metalloprotease</keyword>
<dbReference type="GO" id="GO:0005789">
    <property type="term" value="C:endoplasmic reticulum membrane"/>
    <property type="evidence" value="ECO:0007669"/>
    <property type="project" value="UniProtKB-SubCell"/>
</dbReference>
<dbReference type="GO" id="GO:0004222">
    <property type="term" value="F:metalloendopeptidase activity"/>
    <property type="evidence" value="ECO:0007669"/>
    <property type="project" value="UniProtKB-UniRule"/>
</dbReference>
<evidence type="ECO:0000256" key="8">
    <source>
        <dbReference type="PIRSR" id="PIRSR627057-2"/>
    </source>
</evidence>
<comment type="subcellular location">
    <subcellularLocation>
        <location evidence="9">Endoplasmic reticulum membrane</location>
        <topology evidence="9">Multi-pass membrane protein</topology>
    </subcellularLocation>
</comment>
<comment type="cofactor">
    <cofactor evidence="8 9">
        <name>Zn(2+)</name>
        <dbReference type="ChEBI" id="CHEBI:29105"/>
    </cofactor>
    <text evidence="8 9">Binds 1 zinc ion per subunit.</text>
</comment>
<evidence type="ECO:0000256" key="6">
    <source>
        <dbReference type="ARBA" id="ARBA00044456"/>
    </source>
</evidence>
<evidence type="ECO:0000256" key="2">
    <source>
        <dbReference type="ARBA" id="ARBA00022723"/>
    </source>
</evidence>
<keyword evidence="1 9" id="KW-0645">Protease</keyword>
<comment type="catalytic activity">
    <reaction evidence="6 9">
        <text>Hydrolyzes the peptide bond -P2-(S-farnesyl or geranylgeranyl)C-P1'-P2'-P3'-COOH where P1' and P2' are amino acids with aliphatic side chains and P3' is any C-terminal residue.</text>
        <dbReference type="EC" id="3.4.24.84"/>
    </reaction>
</comment>
<feature type="transmembrane region" description="Helical" evidence="9">
    <location>
        <begin position="164"/>
        <end position="182"/>
    </location>
</feature>
<feature type="binding site" evidence="8">
    <location>
        <position position="309"/>
    </location>
    <ligand>
        <name>Zn(2+)</name>
        <dbReference type="ChEBI" id="CHEBI:29105"/>
        <note>catalytic</note>
    </ligand>
</feature>
<keyword evidence="9" id="KW-0812">Transmembrane</keyword>
<dbReference type="PANTHER" id="PTHR10120">
    <property type="entry name" value="CAAX PRENYL PROTEASE 1"/>
    <property type="match status" value="1"/>
</dbReference>
<feature type="transmembrane region" description="Helical" evidence="9">
    <location>
        <begin position="113"/>
        <end position="137"/>
    </location>
</feature>
<evidence type="ECO:0000259" key="11">
    <source>
        <dbReference type="Pfam" id="PF16491"/>
    </source>
</evidence>
<feature type="transmembrane region" description="Helical" evidence="9">
    <location>
        <begin position="316"/>
        <end position="334"/>
    </location>
</feature>
<evidence type="ECO:0000259" key="10">
    <source>
        <dbReference type="Pfam" id="PF01435"/>
    </source>
</evidence>
<name>A0A026WTX0_OOCBI</name>
<keyword evidence="13" id="KW-1185">Reference proteome</keyword>
<sequence length="443" mass="51633">METLVNYIEQHILSIILCLIWLFHFWNLFLNLRQRRLMQRLVDLPKSVEGLMTKDVYDKARAYALDKNSFGTVQEIYSKIINTLVLVSLGYYHAWQWSIEVSKYCGLNHENDILLSVICMFIINVISHVINLPLVVYETFVLEEKYGFNKQTATFFVKDEIKKFVVSQIIALPLLCCIIYTVKYGGDYFFWYLWLLSVVISLFMMILYPEVIAPLFDKYSPLPEGELRQKIEELAESLKFPLYKLFVVEGSKRSSHSNAYMYGFYKYKRIVLFDTLIKGYCKKDEGDADKDTGCETNEILAVLAHELGHWKHNHNLKGFILSQIIVVANFVMFAKLLRYTPMYTAFGFTDSQPIFIGLIIVTMYILIPLNTVFSFVSVVISRSFEFQADEFATKLGRGQFLKAALLKLQKDNLGYPLFDKLYSNWHHSHPPVIERLEAIDKKQ</sequence>
<evidence type="ECO:0000313" key="12">
    <source>
        <dbReference type="EMBL" id="EZA59510.1"/>
    </source>
</evidence>
<dbReference type="GO" id="GO:0046872">
    <property type="term" value="F:metal ion binding"/>
    <property type="evidence" value="ECO:0007669"/>
    <property type="project" value="UniProtKB-UniRule"/>
</dbReference>
<evidence type="ECO:0000256" key="5">
    <source>
        <dbReference type="ARBA" id="ARBA00023049"/>
    </source>
</evidence>
<dbReference type="Pfam" id="PF16491">
    <property type="entry name" value="Peptidase_M48_N"/>
    <property type="match status" value="1"/>
</dbReference>
<organism evidence="12 13">
    <name type="scientific">Ooceraea biroi</name>
    <name type="common">Clonal raider ant</name>
    <name type="synonym">Cerapachys biroi</name>
    <dbReference type="NCBI Taxonomy" id="2015173"/>
    <lineage>
        <taxon>Eukaryota</taxon>
        <taxon>Metazoa</taxon>
        <taxon>Ecdysozoa</taxon>
        <taxon>Arthropoda</taxon>
        <taxon>Hexapoda</taxon>
        <taxon>Insecta</taxon>
        <taxon>Pterygota</taxon>
        <taxon>Neoptera</taxon>
        <taxon>Endopterygota</taxon>
        <taxon>Hymenoptera</taxon>
        <taxon>Apocrita</taxon>
        <taxon>Aculeata</taxon>
        <taxon>Formicoidea</taxon>
        <taxon>Formicidae</taxon>
        <taxon>Dorylinae</taxon>
        <taxon>Ooceraea</taxon>
    </lineage>
</organism>
<reference evidence="12 13" key="1">
    <citation type="journal article" date="2014" name="Curr. Biol.">
        <title>The genome of the clonal raider ant Cerapachys biroi.</title>
        <authorList>
            <person name="Oxley P.R."/>
            <person name="Ji L."/>
            <person name="Fetter-Pruneda I."/>
            <person name="McKenzie S.K."/>
            <person name="Li C."/>
            <person name="Hu H."/>
            <person name="Zhang G."/>
            <person name="Kronauer D.J."/>
        </authorList>
    </citation>
    <scope>NUCLEOTIDE SEQUENCE [LARGE SCALE GENOMIC DNA]</scope>
</reference>
<feature type="domain" description="Peptidase M48" evidence="10">
    <location>
        <begin position="221"/>
        <end position="441"/>
    </location>
</feature>
<feature type="binding site" evidence="8">
    <location>
        <position position="305"/>
    </location>
    <ligand>
        <name>Zn(2+)</name>
        <dbReference type="ChEBI" id="CHEBI:29105"/>
        <note>catalytic</note>
    </ligand>
</feature>
<dbReference type="Pfam" id="PF01435">
    <property type="entry name" value="Peptidase_M48"/>
    <property type="match status" value="1"/>
</dbReference>
<dbReference type="InterPro" id="IPR032456">
    <property type="entry name" value="Peptidase_M48_N"/>
</dbReference>
<feature type="transmembrane region" description="Helical" evidence="9">
    <location>
        <begin position="354"/>
        <end position="380"/>
    </location>
</feature>
<dbReference type="EC" id="3.4.24.84" evidence="9"/>
<evidence type="ECO:0000256" key="4">
    <source>
        <dbReference type="ARBA" id="ARBA00022833"/>
    </source>
</evidence>
<evidence type="ECO:0000256" key="7">
    <source>
        <dbReference type="PIRSR" id="PIRSR627057-1"/>
    </source>
</evidence>
<feature type="transmembrane region" description="Helical" evidence="9">
    <location>
        <begin position="188"/>
        <end position="208"/>
    </location>
</feature>
<keyword evidence="3 9" id="KW-0378">Hydrolase</keyword>
<dbReference type="STRING" id="2015173.A0A026WTX0"/>
<evidence type="ECO:0000313" key="13">
    <source>
        <dbReference type="Proteomes" id="UP000053097"/>
    </source>
</evidence>